<dbReference type="PANTHER" id="PTHR10476">
    <property type="entry name" value="CHARGED MULTIVESICULAR BODY PROTEIN"/>
    <property type="match status" value="1"/>
</dbReference>
<proteinExistence type="predicted"/>
<dbReference type="Pfam" id="PF03357">
    <property type="entry name" value="Snf7"/>
    <property type="match status" value="1"/>
</dbReference>
<name>A0A0F7UAJ3_NEOCL</name>
<organism evidence="1">
    <name type="scientific">Neospora caninum (strain Liverpool)</name>
    <dbReference type="NCBI Taxonomy" id="572307"/>
    <lineage>
        <taxon>Eukaryota</taxon>
        <taxon>Sar</taxon>
        <taxon>Alveolata</taxon>
        <taxon>Apicomplexa</taxon>
        <taxon>Conoidasida</taxon>
        <taxon>Coccidia</taxon>
        <taxon>Eucoccidiorida</taxon>
        <taxon>Eimeriorina</taxon>
        <taxon>Sarcocystidae</taxon>
        <taxon>Neospora</taxon>
    </lineage>
</organism>
<dbReference type="AlphaFoldDB" id="A0A0F7UAJ3"/>
<gene>
    <name evidence="1" type="ORF">BN1204_012560</name>
</gene>
<accession>A0A0F7UAJ3</accession>
<dbReference type="Gene3D" id="6.10.140.1230">
    <property type="match status" value="1"/>
</dbReference>
<dbReference type="EMBL" id="LN714479">
    <property type="protein sequence ID" value="CEL65407.1"/>
    <property type="molecule type" value="Genomic_DNA"/>
</dbReference>
<dbReference type="InterPro" id="IPR005024">
    <property type="entry name" value="Snf7_fam"/>
</dbReference>
<reference evidence="1" key="1">
    <citation type="journal article" date="2015" name="PLoS ONE">
        <title>Comprehensive Evaluation of Toxoplasma gondii VEG and Neospora caninum LIV Genomes with Tachyzoite Stage Transcriptome and Proteome Defines Novel Transcript Features.</title>
        <authorList>
            <person name="Ramaprasad A."/>
            <person name="Mourier T."/>
            <person name="Naeem R."/>
            <person name="Malas T.B."/>
            <person name="Moussa E."/>
            <person name="Panigrahi A."/>
            <person name="Vermont S.J."/>
            <person name="Otto T.D."/>
            <person name="Wastling J."/>
            <person name="Pain A."/>
        </authorList>
    </citation>
    <scope>NUCLEOTIDE SEQUENCE</scope>
    <source>
        <strain evidence="1">Liverpool</strain>
    </source>
</reference>
<sequence length="268" mass="29665">MGAADSKEKLEEAVRENRRSISRSVRELDREALALNRLEQQLLSQIRSQAIAETATLQRVHARQIVRVRKRRTALLACRAQLLGAKLQLQQMQSMQQLQQHLQSSAQVLMKVNKTLNLPQLEGVMNDFMHESHRLGLLEEMMTDVIDNATADTEEEEAEEAIVNQVLHSASAHLSHRLAAAPPPCRLDVPVAVGSAPVACGAQSLEPQRPVQEGTGLLRKPRCEPHRVGLPTLLASGGGFGGDTRLGPQGAVCEMEREIEKRLLDLRR</sequence>
<dbReference type="GO" id="GO:0007034">
    <property type="term" value="P:vacuolar transport"/>
    <property type="evidence" value="ECO:0007669"/>
    <property type="project" value="InterPro"/>
</dbReference>
<protein>
    <submittedName>
        <fullName evidence="1">SNF7 family domain-containing protein, putative</fullName>
    </submittedName>
</protein>
<evidence type="ECO:0000313" key="1">
    <source>
        <dbReference type="EMBL" id="CEL65407.1"/>
    </source>
</evidence>